<dbReference type="Proteomes" id="UP000236641">
    <property type="component" value="Unassembled WGS sequence"/>
</dbReference>
<reference evidence="2 3" key="1">
    <citation type="submission" date="2018-01" db="EMBL/GenBank/DDBJ databases">
        <title>The draft genome of Hanstruepera neustonica JCM19743.</title>
        <authorList>
            <person name="He R.-H."/>
            <person name="Du Z.-J."/>
        </authorList>
    </citation>
    <scope>NUCLEOTIDE SEQUENCE [LARGE SCALE GENOMIC DNA]</scope>
    <source>
        <strain evidence="2 3">JCM19743</strain>
    </source>
</reference>
<feature type="transmembrane region" description="Helical" evidence="1">
    <location>
        <begin position="161"/>
        <end position="183"/>
    </location>
</feature>
<dbReference type="RefSeq" id="WP_103050970.1">
    <property type="nucleotide sequence ID" value="NZ_POWF01000001.1"/>
</dbReference>
<keyword evidence="1" id="KW-1133">Transmembrane helix</keyword>
<comment type="caution">
    <text evidence="2">The sequence shown here is derived from an EMBL/GenBank/DDBJ whole genome shotgun (WGS) entry which is preliminary data.</text>
</comment>
<evidence type="ECO:0000313" key="3">
    <source>
        <dbReference type="Proteomes" id="UP000236641"/>
    </source>
</evidence>
<name>A0A2K1E4C3_9FLAO</name>
<organism evidence="2 3">
    <name type="scientific">Hanstruepera neustonica</name>
    <dbReference type="NCBI Taxonomy" id="1445657"/>
    <lineage>
        <taxon>Bacteria</taxon>
        <taxon>Pseudomonadati</taxon>
        <taxon>Bacteroidota</taxon>
        <taxon>Flavobacteriia</taxon>
        <taxon>Flavobacteriales</taxon>
        <taxon>Flavobacteriaceae</taxon>
        <taxon>Hanstruepera</taxon>
    </lineage>
</organism>
<feature type="transmembrane region" description="Helical" evidence="1">
    <location>
        <begin position="77"/>
        <end position="98"/>
    </location>
</feature>
<feature type="transmembrane region" description="Helical" evidence="1">
    <location>
        <begin position="189"/>
        <end position="207"/>
    </location>
</feature>
<feature type="transmembrane region" description="Helical" evidence="1">
    <location>
        <begin position="219"/>
        <end position="243"/>
    </location>
</feature>
<feature type="transmembrane region" description="Helical" evidence="1">
    <location>
        <begin position="130"/>
        <end position="149"/>
    </location>
</feature>
<dbReference type="Pfam" id="PF12412">
    <property type="entry name" value="DUF3667"/>
    <property type="match status" value="1"/>
</dbReference>
<dbReference type="EMBL" id="POWF01000001">
    <property type="protein sequence ID" value="PNQ75120.1"/>
    <property type="molecule type" value="Genomic_DNA"/>
</dbReference>
<proteinExistence type="predicted"/>
<dbReference type="InterPro" id="IPR022134">
    <property type="entry name" value="DUF3667"/>
</dbReference>
<keyword evidence="1" id="KW-0812">Transmembrane</keyword>
<protein>
    <recommendedName>
        <fullName evidence="4">DUF3667 domain-containing protein</fullName>
    </recommendedName>
</protein>
<keyword evidence="1" id="KW-0472">Membrane</keyword>
<accession>A0A2K1E4C3</accession>
<evidence type="ECO:0000313" key="2">
    <source>
        <dbReference type="EMBL" id="PNQ75120.1"/>
    </source>
</evidence>
<dbReference type="AlphaFoldDB" id="A0A2K1E4C3"/>
<dbReference type="OrthoDB" id="7446256at2"/>
<evidence type="ECO:0008006" key="4">
    <source>
        <dbReference type="Google" id="ProtNLM"/>
    </source>
</evidence>
<sequence length="246" mass="28171">MENFTTCKNCHSKIDSKFCPNCGQKASVAKVTFTETFQDVINAMFSIDAPLWVTIKALILNPGQLFRNYLSGKRKTYYKPVAFFILTTVVFVLVKALLNYDPMENVVQADSESIETGLLNKAGVFMANNINNIIFTFVFSFALMLKLFFYRLYSLAEYLAVSFYMAAFYIILTTVSIFVIKFGDSQLKMIPFVLMLLYVVYALISFFQKKSLLVIVKILLVYFFGILLYIIFGFGISFLIVWLKSN</sequence>
<evidence type="ECO:0000256" key="1">
    <source>
        <dbReference type="SAM" id="Phobius"/>
    </source>
</evidence>
<keyword evidence="3" id="KW-1185">Reference proteome</keyword>
<gene>
    <name evidence="2" type="ORF">C1T31_03000</name>
</gene>